<dbReference type="Gene3D" id="3.30.559.30">
    <property type="entry name" value="Nonribosomal peptide synthetase, condensation domain"/>
    <property type="match status" value="1"/>
</dbReference>
<feature type="domain" description="Condensation" evidence="3">
    <location>
        <begin position="29"/>
        <end position="469"/>
    </location>
</feature>
<evidence type="ECO:0000313" key="4">
    <source>
        <dbReference type="EMBL" id="MBJ6362364.1"/>
    </source>
</evidence>
<dbReference type="SUPFAM" id="SSF52777">
    <property type="entry name" value="CoA-dependent acyltransferases"/>
    <property type="match status" value="2"/>
</dbReference>
<sequence length="663" mass="74692">MNHPKPHSSAHSSVDVTETEYSSAKYVFEASFAQKRLWLVDQLLSDKSVYNIPAAIRLKGSIQYEALEQTFRAIIHRHDTLRTTFKENDGDIVQIVEESILWRLSIEDLASLPEDVRWERAVGLAELEATAPFDLETGPLFRIRLIRIGESDHLLLVNLHHIISDGWSTGILMQELSLLYKAFSNGKKIELPELPVQYADFAYFQKEWMQGEAFEANLSFWKEKLSGELPVLELYTAYPRSAKSGDGGRTFKFTVNSAVSRAIKELSRREGATSFMTLLALYKVWLYRYSNQTDLLVGTPVAGRDSEEVEGLIGFLVNNLVIRSHLSAADSFRNLLRQVKSTVVEAYRYQEVPFEKVVEVVQPVRDAGATPIFQTMFVFQQQDISFELEGLQSERVELERGTSKFDLLLELTESEEGFSGVLEYSTDLFIPGTVEQMAAHFTRLLESAAANPEERVGRLAMLNEAEVHQQTVEWNRTEQRLPNWSLQERFEEQAARTPERTALVWGTAELTYGELNRQANRLAHRLQSLGVGPDKLVGVCLERSPELVIGMLAVIKAGGAYVPVDPALPQERRRDMMKRAGLKVLVTRQAFTEGVDSDTGMTVVCVDADQAILEAEREGNPQAQASADNLMYVIYTSGSTGLPKGASVYRRGFANLMQWYIGE</sequence>
<dbReference type="InterPro" id="IPR020845">
    <property type="entry name" value="AMP-binding_CS"/>
</dbReference>
<dbReference type="SUPFAM" id="SSF56801">
    <property type="entry name" value="Acetyl-CoA synthetase-like"/>
    <property type="match status" value="1"/>
</dbReference>
<dbReference type="AlphaFoldDB" id="A0A934MRH9"/>
<dbReference type="CDD" id="cd19531">
    <property type="entry name" value="LCL_NRPS-like"/>
    <property type="match status" value="1"/>
</dbReference>
<dbReference type="PANTHER" id="PTHR45527:SF1">
    <property type="entry name" value="FATTY ACID SYNTHASE"/>
    <property type="match status" value="1"/>
</dbReference>
<keyword evidence="5" id="KW-1185">Reference proteome</keyword>
<dbReference type="Gene3D" id="3.30.559.10">
    <property type="entry name" value="Chloramphenicol acetyltransferase-like domain"/>
    <property type="match status" value="1"/>
</dbReference>
<dbReference type="PROSITE" id="PS00455">
    <property type="entry name" value="AMP_BINDING"/>
    <property type="match status" value="1"/>
</dbReference>
<dbReference type="Pfam" id="PF00501">
    <property type="entry name" value="AMP-binding"/>
    <property type="match status" value="1"/>
</dbReference>
<keyword evidence="1" id="KW-0677">Repeat</keyword>
<dbReference type="GO" id="GO:0008610">
    <property type="term" value="P:lipid biosynthetic process"/>
    <property type="evidence" value="ECO:0007669"/>
    <property type="project" value="UniProtKB-ARBA"/>
</dbReference>
<dbReference type="Gene3D" id="3.40.50.980">
    <property type="match status" value="2"/>
</dbReference>
<dbReference type="GO" id="GO:0005829">
    <property type="term" value="C:cytosol"/>
    <property type="evidence" value="ECO:0007669"/>
    <property type="project" value="TreeGrafter"/>
</dbReference>
<dbReference type="InterPro" id="IPR000873">
    <property type="entry name" value="AMP-dep_synth/lig_dom"/>
</dbReference>
<dbReference type="Pfam" id="PF00668">
    <property type="entry name" value="Condensation"/>
    <property type="match status" value="1"/>
</dbReference>
<dbReference type="InterPro" id="IPR023213">
    <property type="entry name" value="CAT-like_dom_sf"/>
</dbReference>
<dbReference type="GO" id="GO:0009366">
    <property type="term" value="C:enterobactin synthetase complex"/>
    <property type="evidence" value="ECO:0007669"/>
    <property type="project" value="TreeGrafter"/>
</dbReference>
<dbReference type="Proteomes" id="UP000640274">
    <property type="component" value="Unassembled WGS sequence"/>
</dbReference>
<dbReference type="FunFam" id="3.30.559.10:FF:000012">
    <property type="entry name" value="Non-ribosomal peptide synthetase"/>
    <property type="match status" value="1"/>
</dbReference>
<gene>
    <name evidence="4" type="ORF">JFN88_13915</name>
</gene>
<name>A0A934MRH9_9BACL</name>
<feature type="non-terminal residue" evidence="4">
    <location>
        <position position="663"/>
    </location>
</feature>
<protein>
    <submittedName>
        <fullName evidence="4">AMP-binding protein</fullName>
    </submittedName>
</protein>
<dbReference type="InterPro" id="IPR001242">
    <property type="entry name" value="Condensation_dom"/>
</dbReference>
<proteinExistence type="predicted"/>
<dbReference type="PANTHER" id="PTHR45527">
    <property type="entry name" value="NONRIBOSOMAL PEPTIDE SYNTHETASE"/>
    <property type="match status" value="1"/>
</dbReference>
<reference evidence="4" key="1">
    <citation type="submission" date="2020-12" db="EMBL/GenBank/DDBJ databases">
        <authorList>
            <person name="Huq M.A."/>
        </authorList>
    </citation>
    <scope>NUCLEOTIDE SEQUENCE</scope>
    <source>
        <strain evidence="4">MAHUQ-46</strain>
    </source>
</reference>
<dbReference type="GO" id="GO:0009239">
    <property type="term" value="P:enterobactin biosynthetic process"/>
    <property type="evidence" value="ECO:0007669"/>
    <property type="project" value="TreeGrafter"/>
</dbReference>
<feature type="domain" description="AMP-dependent synthetase/ligase" evidence="2">
    <location>
        <begin position="490"/>
        <end position="658"/>
    </location>
</feature>
<evidence type="ECO:0000259" key="2">
    <source>
        <dbReference type="Pfam" id="PF00501"/>
    </source>
</evidence>
<evidence type="ECO:0000313" key="5">
    <source>
        <dbReference type="Proteomes" id="UP000640274"/>
    </source>
</evidence>
<dbReference type="GO" id="GO:0047527">
    <property type="term" value="F:2,3-dihydroxybenzoate-serine ligase activity"/>
    <property type="evidence" value="ECO:0007669"/>
    <property type="project" value="TreeGrafter"/>
</dbReference>
<accession>A0A934MRH9</accession>
<dbReference type="GO" id="GO:0031177">
    <property type="term" value="F:phosphopantetheine binding"/>
    <property type="evidence" value="ECO:0007669"/>
    <property type="project" value="TreeGrafter"/>
</dbReference>
<dbReference type="EMBL" id="JAELUP010000068">
    <property type="protein sequence ID" value="MBJ6362364.1"/>
    <property type="molecule type" value="Genomic_DNA"/>
</dbReference>
<dbReference type="RefSeq" id="WP_199019912.1">
    <property type="nucleotide sequence ID" value="NZ_JAELUP010000068.1"/>
</dbReference>
<organism evidence="4 5">
    <name type="scientific">Paenibacillus roseus</name>
    <dbReference type="NCBI Taxonomy" id="2798579"/>
    <lineage>
        <taxon>Bacteria</taxon>
        <taxon>Bacillati</taxon>
        <taxon>Bacillota</taxon>
        <taxon>Bacilli</taxon>
        <taxon>Bacillales</taxon>
        <taxon>Paenibacillaceae</taxon>
        <taxon>Paenibacillus</taxon>
    </lineage>
</organism>
<comment type="caution">
    <text evidence="4">The sequence shown here is derived from an EMBL/GenBank/DDBJ whole genome shotgun (WGS) entry which is preliminary data.</text>
</comment>
<dbReference type="GO" id="GO:0043041">
    <property type="term" value="P:amino acid activation for nonribosomal peptide biosynthetic process"/>
    <property type="evidence" value="ECO:0007669"/>
    <property type="project" value="TreeGrafter"/>
</dbReference>
<evidence type="ECO:0000259" key="3">
    <source>
        <dbReference type="Pfam" id="PF00668"/>
    </source>
</evidence>
<dbReference type="FunFam" id="3.40.50.980:FF:000001">
    <property type="entry name" value="Non-ribosomal peptide synthetase"/>
    <property type="match status" value="1"/>
</dbReference>
<evidence type="ECO:0000256" key="1">
    <source>
        <dbReference type="ARBA" id="ARBA00022737"/>
    </source>
</evidence>